<dbReference type="Pfam" id="PF00787">
    <property type="entry name" value="PX"/>
    <property type="match status" value="1"/>
</dbReference>
<reference evidence="4 5" key="1">
    <citation type="submission" date="2019-07" db="EMBL/GenBank/DDBJ databases">
        <title>Genomics analysis of Aphanomyces spp. identifies a new class of oomycete effector associated with host adaptation.</title>
        <authorList>
            <person name="Gaulin E."/>
        </authorList>
    </citation>
    <scope>NUCLEOTIDE SEQUENCE [LARGE SCALE GENOMIC DNA]</scope>
    <source>
        <strain evidence="4 5">ATCC 201684</strain>
    </source>
</reference>
<feature type="compositionally biased region" description="Low complexity" evidence="1">
    <location>
        <begin position="54"/>
        <end position="68"/>
    </location>
</feature>
<dbReference type="GO" id="GO:0005768">
    <property type="term" value="C:endosome"/>
    <property type="evidence" value="ECO:0007669"/>
    <property type="project" value="TreeGrafter"/>
</dbReference>
<accession>A0A6G0WF30</accession>
<dbReference type="InterPro" id="IPR001683">
    <property type="entry name" value="PX_dom"/>
</dbReference>
<dbReference type="VEuPathDB" id="FungiDB:AeMF1_017492"/>
<evidence type="ECO:0000313" key="5">
    <source>
        <dbReference type="Proteomes" id="UP000481153"/>
    </source>
</evidence>
<comment type="caution">
    <text evidence="4">The sequence shown here is derived from an EMBL/GenBank/DDBJ whole genome shotgun (WGS) entry which is preliminary data.</text>
</comment>
<dbReference type="Proteomes" id="UP000481153">
    <property type="component" value="Unassembled WGS sequence"/>
</dbReference>
<dbReference type="AlphaFoldDB" id="A0A6G0WF30"/>
<dbReference type="SUPFAM" id="SSF64268">
    <property type="entry name" value="PX domain"/>
    <property type="match status" value="1"/>
</dbReference>
<name>A0A6G0WF30_9STRA</name>
<dbReference type="PROSITE" id="PS50195">
    <property type="entry name" value="PX"/>
    <property type="match status" value="1"/>
</dbReference>
<dbReference type="EMBL" id="VJMJ01000230">
    <property type="protein sequence ID" value="KAF0725947.1"/>
    <property type="molecule type" value="Genomic_DNA"/>
</dbReference>
<gene>
    <name evidence="4" type="ORF">Ae201684_015717</name>
</gene>
<keyword evidence="5" id="KW-1185">Reference proteome</keyword>
<evidence type="ECO:0000313" key="4">
    <source>
        <dbReference type="EMBL" id="KAF0725947.1"/>
    </source>
</evidence>
<feature type="transmembrane region" description="Helical" evidence="2">
    <location>
        <begin position="13"/>
        <end position="35"/>
    </location>
</feature>
<dbReference type="Gene3D" id="3.30.1520.10">
    <property type="entry name" value="Phox-like domain"/>
    <property type="match status" value="1"/>
</dbReference>
<dbReference type="GO" id="GO:0035091">
    <property type="term" value="F:phosphatidylinositol binding"/>
    <property type="evidence" value="ECO:0007669"/>
    <property type="project" value="InterPro"/>
</dbReference>
<feature type="region of interest" description="Disordered" evidence="1">
    <location>
        <begin position="46"/>
        <end position="68"/>
    </location>
</feature>
<dbReference type="InterPro" id="IPR036871">
    <property type="entry name" value="PX_dom_sf"/>
</dbReference>
<dbReference type="SMART" id="SM00312">
    <property type="entry name" value="PX"/>
    <property type="match status" value="1"/>
</dbReference>
<organism evidence="4 5">
    <name type="scientific">Aphanomyces euteiches</name>
    <dbReference type="NCBI Taxonomy" id="100861"/>
    <lineage>
        <taxon>Eukaryota</taxon>
        <taxon>Sar</taxon>
        <taxon>Stramenopiles</taxon>
        <taxon>Oomycota</taxon>
        <taxon>Saprolegniomycetes</taxon>
        <taxon>Saprolegniales</taxon>
        <taxon>Verrucalvaceae</taxon>
        <taxon>Aphanomyces</taxon>
    </lineage>
</organism>
<sequence length="178" mass="20349">MTLLEHLQKDLDIILTLGAVAIALTIVGFIGWCSYRAHRTKTRILPRQDSSPLTTQSSSPRSTKSTKPTAIQVRYTRDTLPIAGSYIVFTIELSWEAKKKVVEKRYSDFDQLFATIKKEMKPMKVPIALPPMPRKSLLLKFDQAFLESRRQGLQFFLEFVMRHPILSEFASVRAFCGL</sequence>
<proteinExistence type="predicted"/>
<dbReference type="PANTHER" id="PTHR10555:SF170">
    <property type="entry name" value="FI18122P1"/>
    <property type="match status" value="1"/>
</dbReference>
<evidence type="ECO:0000259" key="3">
    <source>
        <dbReference type="PROSITE" id="PS50195"/>
    </source>
</evidence>
<dbReference type="PANTHER" id="PTHR10555">
    <property type="entry name" value="SORTING NEXIN"/>
    <property type="match status" value="1"/>
</dbReference>
<protein>
    <recommendedName>
        <fullName evidence="3">PX domain-containing protein</fullName>
    </recommendedName>
</protein>
<feature type="domain" description="PX" evidence="3">
    <location>
        <begin position="67"/>
        <end position="178"/>
    </location>
</feature>
<keyword evidence="2" id="KW-0472">Membrane</keyword>
<evidence type="ECO:0000256" key="2">
    <source>
        <dbReference type="SAM" id="Phobius"/>
    </source>
</evidence>
<evidence type="ECO:0000256" key="1">
    <source>
        <dbReference type="SAM" id="MobiDB-lite"/>
    </source>
</evidence>
<keyword evidence="2" id="KW-1133">Transmembrane helix</keyword>
<keyword evidence="2" id="KW-0812">Transmembrane</keyword>